<evidence type="ECO:0000256" key="1">
    <source>
        <dbReference type="SAM" id="MobiDB-lite"/>
    </source>
</evidence>
<name>A0A6G1KS84_9PLEO</name>
<dbReference type="AlphaFoldDB" id="A0A6G1KS84"/>
<feature type="non-terminal residue" evidence="2">
    <location>
        <position position="105"/>
    </location>
</feature>
<feature type="region of interest" description="Disordered" evidence="1">
    <location>
        <begin position="57"/>
        <end position="81"/>
    </location>
</feature>
<evidence type="ECO:0000313" key="3">
    <source>
        <dbReference type="Proteomes" id="UP000799428"/>
    </source>
</evidence>
<protein>
    <submittedName>
        <fullName evidence="2">Uncharacterized protein</fullName>
    </submittedName>
</protein>
<sequence length="105" mass="11345">MSPFHFQRSSGPPTYTAASANLSLSGLDTSDFSPLDATTNTSTTALDADWYHHHHHQQHSAYHLPPLSPAHDHYGATAAASDEHADFASHSIAVSGTEIHRTWAN</sequence>
<gene>
    <name evidence="2" type="ORF">K504DRAFT_457421</name>
</gene>
<evidence type="ECO:0000313" key="2">
    <source>
        <dbReference type="EMBL" id="KAF2715251.1"/>
    </source>
</evidence>
<dbReference type="EMBL" id="MU005764">
    <property type="protein sequence ID" value="KAF2715251.1"/>
    <property type="molecule type" value="Genomic_DNA"/>
</dbReference>
<reference evidence="2" key="1">
    <citation type="journal article" date="2020" name="Stud. Mycol.">
        <title>101 Dothideomycetes genomes: a test case for predicting lifestyles and emergence of pathogens.</title>
        <authorList>
            <person name="Haridas S."/>
            <person name="Albert R."/>
            <person name="Binder M."/>
            <person name="Bloem J."/>
            <person name="Labutti K."/>
            <person name="Salamov A."/>
            <person name="Andreopoulos B."/>
            <person name="Baker S."/>
            <person name="Barry K."/>
            <person name="Bills G."/>
            <person name="Bluhm B."/>
            <person name="Cannon C."/>
            <person name="Castanera R."/>
            <person name="Culley D."/>
            <person name="Daum C."/>
            <person name="Ezra D."/>
            <person name="Gonzalez J."/>
            <person name="Henrissat B."/>
            <person name="Kuo A."/>
            <person name="Liang C."/>
            <person name="Lipzen A."/>
            <person name="Lutzoni F."/>
            <person name="Magnuson J."/>
            <person name="Mondo S."/>
            <person name="Nolan M."/>
            <person name="Ohm R."/>
            <person name="Pangilinan J."/>
            <person name="Park H.-J."/>
            <person name="Ramirez L."/>
            <person name="Alfaro M."/>
            <person name="Sun H."/>
            <person name="Tritt A."/>
            <person name="Yoshinaga Y."/>
            <person name="Zwiers L.-H."/>
            <person name="Turgeon B."/>
            <person name="Goodwin S."/>
            <person name="Spatafora J."/>
            <person name="Crous P."/>
            <person name="Grigoriev I."/>
        </authorList>
    </citation>
    <scope>NUCLEOTIDE SEQUENCE</scope>
    <source>
        <strain evidence="2">CBS 279.74</strain>
    </source>
</reference>
<proteinExistence type="predicted"/>
<keyword evidence="3" id="KW-1185">Reference proteome</keyword>
<organism evidence="2 3">
    <name type="scientific">Pleomassaria siparia CBS 279.74</name>
    <dbReference type="NCBI Taxonomy" id="1314801"/>
    <lineage>
        <taxon>Eukaryota</taxon>
        <taxon>Fungi</taxon>
        <taxon>Dikarya</taxon>
        <taxon>Ascomycota</taxon>
        <taxon>Pezizomycotina</taxon>
        <taxon>Dothideomycetes</taxon>
        <taxon>Pleosporomycetidae</taxon>
        <taxon>Pleosporales</taxon>
        <taxon>Pleomassariaceae</taxon>
        <taxon>Pleomassaria</taxon>
    </lineage>
</organism>
<dbReference type="Proteomes" id="UP000799428">
    <property type="component" value="Unassembled WGS sequence"/>
</dbReference>
<accession>A0A6G1KS84</accession>